<organism evidence="7 8">
    <name type="scientific">Rhodobacter aestuarii</name>
    <dbReference type="NCBI Taxonomy" id="453582"/>
    <lineage>
        <taxon>Bacteria</taxon>
        <taxon>Pseudomonadati</taxon>
        <taxon>Pseudomonadota</taxon>
        <taxon>Alphaproteobacteria</taxon>
        <taxon>Rhodobacterales</taxon>
        <taxon>Rhodobacter group</taxon>
        <taxon>Rhodobacter</taxon>
    </lineage>
</organism>
<evidence type="ECO:0000313" key="8">
    <source>
        <dbReference type="Proteomes" id="UP000186221"/>
    </source>
</evidence>
<dbReference type="InterPro" id="IPR009056">
    <property type="entry name" value="Cyt_c-like_dom"/>
</dbReference>
<gene>
    <name evidence="7" type="ORF">SAMN05421580_1129</name>
</gene>
<reference evidence="8" key="1">
    <citation type="submission" date="2017-01" db="EMBL/GenBank/DDBJ databases">
        <authorList>
            <person name="Varghese N."/>
            <person name="Submissions S."/>
        </authorList>
    </citation>
    <scope>NUCLEOTIDE SEQUENCE [LARGE SCALE GENOMIC DNA]</scope>
    <source>
        <strain evidence="8">DSM 19945</strain>
    </source>
</reference>
<protein>
    <submittedName>
        <fullName evidence="7">Cytochrome c</fullName>
    </submittedName>
</protein>
<dbReference type="Gene3D" id="1.10.760.10">
    <property type="entry name" value="Cytochrome c-like domain"/>
    <property type="match status" value="1"/>
</dbReference>
<dbReference type="EMBL" id="FTOG01000012">
    <property type="protein sequence ID" value="SIT15805.1"/>
    <property type="molecule type" value="Genomic_DNA"/>
</dbReference>
<dbReference type="SUPFAM" id="SSF46626">
    <property type="entry name" value="Cytochrome c"/>
    <property type="match status" value="1"/>
</dbReference>
<dbReference type="InterPro" id="IPR051459">
    <property type="entry name" value="Cytochrome_c-type_DH"/>
</dbReference>
<keyword evidence="8" id="KW-1185">Reference proteome</keyword>
<keyword evidence="2 4" id="KW-0479">Metal-binding</keyword>
<evidence type="ECO:0000313" key="7">
    <source>
        <dbReference type="EMBL" id="SIT15805.1"/>
    </source>
</evidence>
<dbReference type="GO" id="GO:0020037">
    <property type="term" value="F:heme binding"/>
    <property type="evidence" value="ECO:0007669"/>
    <property type="project" value="InterPro"/>
</dbReference>
<evidence type="ECO:0000256" key="2">
    <source>
        <dbReference type="ARBA" id="ARBA00022723"/>
    </source>
</evidence>
<dbReference type="STRING" id="453582.SAMN05421580_1129"/>
<dbReference type="Proteomes" id="UP000186221">
    <property type="component" value="Unassembled WGS sequence"/>
</dbReference>
<keyword evidence="3 4" id="KW-0408">Iron</keyword>
<dbReference type="PROSITE" id="PS51007">
    <property type="entry name" value="CYTC"/>
    <property type="match status" value="1"/>
</dbReference>
<dbReference type="GO" id="GO:0009055">
    <property type="term" value="F:electron transfer activity"/>
    <property type="evidence" value="ECO:0007669"/>
    <property type="project" value="InterPro"/>
</dbReference>
<dbReference type="PANTHER" id="PTHR35008:SF8">
    <property type="entry name" value="ALCOHOL DEHYDROGENASE CYTOCHROME C SUBUNIT"/>
    <property type="match status" value="1"/>
</dbReference>
<dbReference type="PANTHER" id="PTHR35008">
    <property type="entry name" value="BLL4482 PROTEIN-RELATED"/>
    <property type="match status" value="1"/>
</dbReference>
<dbReference type="OrthoDB" id="7854060at2"/>
<name>A0A1N7PZ41_9RHOB</name>
<dbReference type="Pfam" id="PF00034">
    <property type="entry name" value="Cytochrom_C"/>
    <property type="match status" value="1"/>
</dbReference>
<sequence length="148" mass="15458">MKHTLLLAGGGTALALSAALLLQSPVTEAQANPRPLSELALGAPIVEAQLPETLSPQAQMGQRAFDAVCAACHGSNGTGRAGMGPPLVHRIYEPGHHADAAFFLAVTQGVRAHHWPFGNMPPQAGLTRADVGNIVTYVRELQRANGIE</sequence>
<dbReference type="AlphaFoldDB" id="A0A1N7PZ41"/>
<evidence type="ECO:0000256" key="5">
    <source>
        <dbReference type="SAM" id="SignalP"/>
    </source>
</evidence>
<evidence type="ECO:0000259" key="6">
    <source>
        <dbReference type="PROSITE" id="PS51007"/>
    </source>
</evidence>
<evidence type="ECO:0000256" key="3">
    <source>
        <dbReference type="ARBA" id="ARBA00023004"/>
    </source>
</evidence>
<keyword evidence="1 4" id="KW-0349">Heme</keyword>
<dbReference type="InterPro" id="IPR036909">
    <property type="entry name" value="Cyt_c-like_dom_sf"/>
</dbReference>
<dbReference type="RefSeq" id="WP_076486037.1">
    <property type="nucleotide sequence ID" value="NZ_FTOG01000012.1"/>
</dbReference>
<feature type="signal peptide" evidence="5">
    <location>
        <begin position="1"/>
        <end position="31"/>
    </location>
</feature>
<keyword evidence="5" id="KW-0732">Signal</keyword>
<dbReference type="GO" id="GO:0046872">
    <property type="term" value="F:metal ion binding"/>
    <property type="evidence" value="ECO:0007669"/>
    <property type="project" value="UniProtKB-KW"/>
</dbReference>
<proteinExistence type="predicted"/>
<feature type="domain" description="Cytochrome c" evidence="6">
    <location>
        <begin position="56"/>
        <end position="142"/>
    </location>
</feature>
<accession>A0A1N7PZ41</accession>
<evidence type="ECO:0000256" key="1">
    <source>
        <dbReference type="ARBA" id="ARBA00022617"/>
    </source>
</evidence>
<evidence type="ECO:0000256" key="4">
    <source>
        <dbReference type="PROSITE-ProRule" id="PRU00433"/>
    </source>
</evidence>
<feature type="chain" id="PRO_5009943899" evidence="5">
    <location>
        <begin position="32"/>
        <end position="148"/>
    </location>
</feature>